<protein>
    <submittedName>
        <fullName evidence="1">Uncharacterized protein</fullName>
    </submittedName>
</protein>
<dbReference type="Proteomes" id="UP000321062">
    <property type="component" value="Chromosome"/>
</dbReference>
<keyword evidence="2" id="KW-1185">Reference proteome</keyword>
<dbReference type="EMBL" id="CP041690">
    <property type="protein sequence ID" value="QEE20232.1"/>
    <property type="molecule type" value="Genomic_DNA"/>
</dbReference>
<evidence type="ECO:0000313" key="2">
    <source>
        <dbReference type="Proteomes" id="UP000321062"/>
    </source>
</evidence>
<reference evidence="1 2" key="1">
    <citation type="journal article" date="2015" name="Int. J. Syst. Evol. Microbiol.">
        <title>Youhaiella tibetensis gen. nov., sp. nov., isolated from subsurface sediment.</title>
        <authorList>
            <person name="Wang Y.X."/>
            <person name="Huang F.Q."/>
            <person name="Nogi Y."/>
            <person name="Pang S.J."/>
            <person name="Wang P.K."/>
            <person name="Lv J."/>
        </authorList>
    </citation>
    <scope>NUCLEOTIDE SEQUENCE [LARGE SCALE GENOMIC DNA]</scope>
    <source>
        <strain evidence="2">fig4</strain>
    </source>
</reference>
<dbReference type="AlphaFoldDB" id="A0A5B9DMM3"/>
<organism evidence="1 2">
    <name type="scientific">Paradevosia tibetensis</name>
    <dbReference type="NCBI Taxonomy" id="1447062"/>
    <lineage>
        <taxon>Bacteria</taxon>
        <taxon>Pseudomonadati</taxon>
        <taxon>Pseudomonadota</taxon>
        <taxon>Alphaproteobacteria</taxon>
        <taxon>Hyphomicrobiales</taxon>
        <taxon>Devosiaceae</taxon>
        <taxon>Paradevosia</taxon>
    </lineage>
</organism>
<sequence>MQAATRSSWKTLPLPAQRDSIDLALLYSDAEGERIRLGHVPQDMDDKWFIFFENGWLYFHRSWTGACIYGVRLDGSPNGVRVTDAWVSGDKEQYRSPGPEHDARLVQQLISGRLLS</sequence>
<accession>A0A5B9DMM3</accession>
<dbReference type="OrthoDB" id="487531at2"/>
<dbReference type="KEGG" id="yti:FNA67_08605"/>
<name>A0A5B9DMM3_9HYPH</name>
<gene>
    <name evidence="1" type="ORF">FNA67_08605</name>
</gene>
<evidence type="ECO:0000313" key="1">
    <source>
        <dbReference type="EMBL" id="QEE20232.1"/>
    </source>
</evidence>
<proteinExistence type="predicted"/>